<name>A0A9X3DJQ5_9SPHI</name>
<dbReference type="RefSeq" id="WP_010602275.1">
    <property type="nucleotide sequence ID" value="NZ_JAPJUH010000008.1"/>
</dbReference>
<dbReference type="AlphaFoldDB" id="A0A9X3DJQ5"/>
<comment type="caution">
    <text evidence="1">The sequence shown here is derived from an EMBL/GenBank/DDBJ whole genome shotgun (WGS) entry which is preliminary data.</text>
</comment>
<reference evidence="1" key="1">
    <citation type="submission" date="2022-11" db="EMBL/GenBank/DDBJ databases">
        <authorList>
            <person name="Graham C."/>
            <person name="Newman J.D."/>
        </authorList>
    </citation>
    <scope>NUCLEOTIDE SEQUENCE</scope>
    <source>
        <strain evidence="1">DSM 19486</strain>
    </source>
</reference>
<proteinExistence type="predicted"/>
<organism evidence="1 2">
    <name type="scientific">Pedobacter agri</name>
    <dbReference type="NCBI Taxonomy" id="454586"/>
    <lineage>
        <taxon>Bacteria</taxon>
        <taxon>Pseudomonadati</taxon>
        <taxon>Bacteroidota</taxon>
        <taxon>Sphingobacteriia</taxon>
        <taxon>Sphingobacteriales</taxon>
        <taxon>Sphingobacteriaceae</taxon>
        <taxon>Pedobacter</taxon>
    </lineage>
</organism>
<keyword evidence="2" id="KW-1185">Reference proteome</keyword>
<sequence length="144" mass="16619">MRYLVLGVFSLTLFSFSCKKRVDYAQYAEFHYLNSTSKKIVMDYPKKKFAIEANGGEYFFEVRGIGPESISPDSYNFGLPINLTEENRIPVTIKIGDKCFISTETSEHTLINVNSYKIEKINEGHYKFTYTFTEADYNRAVNCP</sequence>
<dbReference type="PROSITE" id="PS51257">
    <property type="entry name" value="PROKAR_LIPOPROTEIN"/>
    <property type="match status" value="1"/>
</dbReference>
<dbReference type="Proteomes" id="UP001142592">
    <property type="component" value="Unassembled WGS sequence"/>
</dbReference>
<protein>
    <recommendedName>
        <fullName evidence="3">Lipoprotein</fullName>
    </recommendedName>
</protein>
<evidence type="ECO:0000313" key="1">
    <source>
        <dbReference type="EMBL" id="MCX3267495.1"/>
    </source>
</evidence>
<dbReference type="EMBL" id="JAPJUH010000008">
    <property type="protein sequence ID" value="MCX3267495.1"/>
    <property type="molecule type" value="Genomic_DNA"/>
</dbReference>
<accession>A0A9X3DJQ5</accession>
<evidence type="ECO:0008006" key="3">
    <source>
        <dbReference type="Google" id="ProtNLM"/>
    </source>
</evidence>
<gene>
    <name evidence="1" type="ORF">OQZ29_22230</name>
</gene>
<evidence type="ECO:0000313" key="2">
    <source>
        <dbReference type="Proteomes" id="UP001142592"/>
    </source>
</evidence>